<name>A0ACB8B709_9AGAM</name>
<evidence type="ECO:0000313" key="1">
    <source>
        <dbReference type="EMBL" id="KAH7920678.1"/>
    </source>
</evidence>
<dbReference type="Proteomes" id="UP000790709">
    <property type="component" value="Unassembled WGS sequence"/>
</dbReference>
<protein>
    <submittedName>
        <fullName evidence="1">Uncharacterized protein</fullName>
    </submittedName>
</protein>
<sequence length="98" mass="10453">MPLDVSPPAATLIALTFSTASPYRTDFSRLSRAHPSLAGLQPVGAVGPGGMADVQVFSVQTAGEAVLDALRSLKDQPESGILSVDVQEKRWRAKRDNY</sequence>
<keyword evidence="2" id="KW-1185">Reference proteome</keyword>
<comment type="caution">
    <text evidence="1">The sequence shown here is derived from an EMBL/GenBank/DDBJ whole genome shotgun (WGS) entry which is preliminary data.</text>
</comment>
<reference evidence="1" key="1">
    <citation type="journal article" date="2021" name="New Phytol.">
        <title>Evolutionary innovations through gain and loss of genes in the ectomycorrhizal Boletales.</title>
        <authorList>
            <person name="Wu G."/>
            <person name="Miyauchi S."/>
            <person name="Morin E."/>
            <person name="Kuo A."/>
            <person name="Drula E."/>
            <person name="Varga T."/>
            <person name="Kohler A."/>
            <person name="Feng B."/>
            <person name="Cao Y."/>
            <person name="Lipzen A."/>
            <person name="Daum C."/>
            <person name="Hundley H."/>
            <person name="Pangilinan J."/>
            <person name="Johnson J."/>
            <person name="Barry K."/>
            <person name="LaButti K."/>
            <person name="Ng V."/>
            <person name="Ahrendt S."/>
            <person name="Min B."/>
            <person name="Choi I.G."/>
            <person name="Park H."/>
            <person name="Plett J.M."/>
            <person name="Magnuson J."/>
            <person name="Spatafora J.W."/>
            <person name="Nagy L.G."/>
            <person name="Henrissat B."/>
            <person name="Grigoriev I.V."/>
            <person name="Yang Z.L."/>
            <person name="Xu J."/>
            <person name="Martin F.M."/>
        </authorList>
    </citation>
    <scope>NUCLEOTIDE SEQUENCE</scope>
    <source>
        <strain evidence="1">KUC20120723A-06</strain>
    </source>
</reference>
<organism evidence="1 2">
    <name type="scientific">Leucogyrophana mollusca</name>
    <dbReference type="NCBI Taxonomy" id="85980"/>
    <lineage>
        <taxon>Eukaryota</taxon>
        <taxon>Fungi</taxon>
        <taxon>Dikarya</taxon>
        <taxon>Basidiomycota</taxon>
        <taxon>Agaricomycotina</taxon>
        <taxon>Agaricomycetes</taxon>
        <taxon>Agaricomycetidae</taxon>
        <taxon>Boletales</taxon>
        <taxon>Boletales incertae sedis</taxon>
        <taxon>Leucogyrophana</taxon>
    </lineage>
</organism>
<proteinExistence type="predicted"/>
<accession>A0ACB8B709</accession>
<gene>
    <name evidence="1" type="ORF">BV22DRAFT_786065</name>
</gene>
<dbReference type="EMBL" id="MU266565">
    <property type="protein sequence ID" value="KAH7920678.1"/>
    <property type="molecule type" value="Genomic_DNA"/>
</dbReference>
<evidence type="ECO:0000313" key="2">
    <source>
        <dbReference type="Proteomes" id="UP000790709"/>
    </source>
</evidence>